<organism evidence="3 4">
    <name type="scientific">Aplysia californica</name>
    <name type="common">California sea hare</name>
    <dbReference type="NCBI Taxonomy" id="6500"/>
    <lineage>
        <taxon>Eukaryota</taxon>
        <taxon>Metazoa</taxon>
        <taxon>Spiralia</taxon>
        <taxon>Lophotrochozoa</taxon>
        <taxon>Mollusca</taxon>
        <taxon>Gastropoda</taxon>
        <taxon>Heterobranchia</taxon>
        <taxon>Euthyneura</taxon>
        <taxon>Tectipleura</taxon>
        <taxon>Aplysiida</taxon>
        <taxon>Aplysioidea</taxon>
        <taxon>Aplysiidae</taxon>
        <taxon>Aplysia</taxon>
    </lineage>
</organism>
<keyword evidence="3" id="KW-1185">Reference proteome</keyword>
<sequence length="202" mass="22096">MSSHVLFGLMVLSVCGSIPGAVSECIMPQDMRVVQTQCKEVNEKFSAAEGEHDREGTCKYLFELIKCVATDVPRCLDYMTQHHAFYQNSPFSCAFTSEQIRELQAIRNAKNQEVTHVPLTPSPSPKPTQATPTSSGQGEEGGATEEKGGDKDHTSGPGRGGTKEEHRKNNDNNAASSLWQGHPHMLLLVSTLLTLTVRRLIS</sequence>
<dbReference type="Proteomes" id="UP000694888">
    <property type="component" value="Unplaced"/>
</dbReference>
<feature type="compositionally biased region" description="Basic and acidic residues" evidence="1">
    <location>
        <begin position="161"/>
        <end position="170"/>
    </location>
</feature>
<protein>
    <submittedName>
        <fullName evidence="4">Uncharacterized protein LOC106012771</fullName>
    </submittedName>
</protein>
<dbReference type="RefSeq" id="XP_012942133.1">
    <property type="nucleotide sequence ID" value="XM_013086679.2"/>
</dbReference>
<proteinExistence type="predicted"/>
<evidence type="ECO:0000256" key="1">
    <source>
        <dbReference type="SAM" id="MobiDB-lite"/>
    </source>
</evidence>
<feature type="region of interest" description="Disordered" evidence="1">
    <location>
        <begin position="116"/>
        <end position="177"/>
    </location>
</feature>
<gene>
    <name evidence="4" type="primary">LOC106012771</name>
</gene>
<feature type="chain" id="PRO_5046925661" evidence="2">
    <location>
        <begin position="24"/>
        <end position="202"/>
    </location>
</feature>
<accession>A0ABM1A732</accession>
<feature type="compositionally biased region" description="Basic and acidic residues" evidence="1">
    <location>
        <begin position="144"/>
        <end position="154"/>
    </location>
</feature>
<evidence type="ECO:0000256" key="2">
    <source>
        <dbReference type="SAM" id="SignalP"/>
    </source>
</evidence>
<keyword evidence="2" id="KW-0732">Signal</keyword>
<name>A0ABM1A732_APLCA</name>
<dbReference type="GeneID" id="106012771"/>
<reference evidence="4" key="1">
    <citation type="submission" date="2025-08" db="UniProtKB">
        <authorList>
            <consortium name="RefSeq"/>
        </authorList>
    </citation>
    <scope>IDENTIFICATION</scope>
</reference>
<evidence type="ECO:0000313" key="3">
    <source>
        <dbReference type="Proteomes" id="UP000694888"/>
    </source>
</evidence>
<feature type="signal peptide" evidence="2">
    <location>
        <begin position="1"/>
        <end position="23"/>
    </location>
</feature>
<evidence type="ECO:0000313" key="4">
    <source>
        <dbReference type="RefSeq" id="XP_012942133.1"/>
    </source>
</evidence>